<feature type="compositionally biased region" description="Polar residues" evidence="1">
    <location>
        <begin position="240"/>
        <end position="249"/>
    </location>
</feature>
<feature type="compositionally biased region" description="Polar residues" evidence="1">
    <location>
        <begin position="539"/>
        <end position="550"/>
    </location>
</feature>
<dbReference type="GO" id="GO:0008157">
    <property type="term" value="F:protein phosphatase 1 binding"/>
    <property type="evidence" value="ECO:0007669"/>
    <property type="project" value="TreeGrafter"/>
</dbReference>
<feature type="compositionally biased region" description="Basic and acidic residues" evidence="1">
    <location>
        <begin position="529"/>
        <end position="538"/>
    </location>
</feature>
<feature type="compositionally biased region" description="Polar residues" evidence="1">
    <location>
        <begin position="506"/>
        <end position="518"/>
    </location>
</feature>
<evidence type="ECO:0000256" key="1">
    <source>
        <dbReference type="SAM" id="MobiDB-lite"/>
    </source>
</evidence>
<accession>A0A0L6VMX0</accession>
<proteinExistence type="predicted"/>
<dbReference type="PANTHER" id="PTHR46557">
    <property type="entry name" value="SERINE/THREONINE-PROTEIN PHOSPHATASE 1 REGULATORY SUBUNIT 10-RELATED"/>
    <property type="match status" value="1"/>
</dbReference>
<feature type="region of interest" description="Disordered" evidence="1">
    <location>
        <begin position="181"/>
        <end position="260"/>
    </location>
</feature>
<feature type="compositionally biased region" description="Polar residues" evidence="1">
    <location>
        <begin position="284"/>
        <end position="300"/>
    </location>
</feature>
<comment type="caution">
    <text evidence="2">The sequence shown here is derived from an EMBL/GenBank/DDBJ whole genome shotgun (WGS) entry which is preliminary data.</text>
</comment>
<evidence type="ECO:0000313" key="2">
    <source>
        <dbReference type="EMBL" id="KNZ62108.1"/>
    </source>
</evidence>
<feature type="region of interest" description="Disordered" evidence="1">
    <location>
        <begin position="372"/>
        <end position="413"/>
    </location>
</feature>
<dbReference type="OrthoDB" id="6159439at2759"/>
<protein>
    <recommendedName>
        <fullName evidence="4">TFIIS N-terminal domain-containing protein</fullName>
    </recommendedName>
</protein>
<dbReference type="AlphaFoldDB" id="A0A0L6VMX0"/>
<keyword evidence="3" id="KW-1185">Reference proteome</keyword>
<feature type="compositionally biased region" description="Basic and acidic residues" evidence="1">
    <location>
        <begin position="376"/>
        <end position="389"/>
    </location>
</feature>
<feature type="compositionally biased region" description="Low complexity" evidence="1">
    <location>
        <begin position="1118"/>
        <end position="1127"/>
    </location>
</feature>
<feature type="region of interest" description="Disordered" evidence="1">
    <location>
        <begin position="1118"/>
        <end position="1169"/>
    </location>
</feature>
<feature type="compositionally biased region" description="Polar residues" evidence="1">
    <location>
        <begin position="181"/>
        <end position="196"/>
    </location>
</feature>
<sequence>MQVSFIPPAQPVGLPPPSAELDPADPSVFPNFFAVLFHPVLLFFPSHLPCNPKPCANHLWRHVKTEWVSFSLTSSQSLGRGRTSASARSDGAHRDHQFVKRANFLPWLRAQLQIDPIDEASSAPEPLLCYVKRRFALAQNQQRLRAVNQSTSAPTDQPANAAVVQAPLNIASNAVGTSVETQASSLAAQDSCTSDTSRPDPSVSPESEGSPATYPASGVHDQVPSDASDAASNGALKQADVSSSSTYLTNKPPPSSSTAFSSQLGAIADAHMGHSSHMATASLSSTLNSQPGGLHSNSNGIHGPRAYPQVDENHSSDPPQQPQLSPSVPSSSYANHPTHSRPAFAHAATHPHLLQPPSVNQYSQVPQFMNVTPHKQFPDTHKGSSEHHVNSRAHGHQSFDFNRSAPVSKSGNCSSAPLLQIDPALTAGYETSYVLASQTSNQSVPVVSPAVNVAPVVIASRSLGVTSPRRTRSATALTNENQPAAIVPCSSVTEKLPPTKKRGPRSASSSIEDTSVETVPNLPVHNFTHPKEVSHKEGSNASSHLTSSPPADQYNRKAWKSRLASVRTELDQICKAPSRSASKLVKILSMYSISPTPTSGDWSTVPPEGRVEVLSAMKAGLPQDFYNTWVSESKGLAMLESWLKGCVHIQEKAKSKETSGESAQNGDVSQRESLLVNILQTLAKLPLTVENLKNHAFAKQVMRINKDQNGSKFSDIVKQLSIELEQKWRAVVRGVAAPMVRNGSSGSLTNPAVSTCDTKKRFETAPDSNQSKKRRIETTRIPVRATPSTNKNTNDLFGRPDKAKLPVFTKKILEPPMPPPVVQDTFTEAMGLLIGKNAVGTAAQLVPTTSTTSSGAGGKSSKRVRFVADDKLCQIKIVERVVYEGEDYETHPVGDARKMDAVEGRYLHQSDPFLEEEIEWEVPFEVVLTHETIVNLETSPLVSAELAAQEEREKVVAGVTYDDQSQIPHTPHEPSDFEPSTVGDSGSPNLPKLMKLGGDLLLDPEVSHLIAKAQADNSINAPVAPDHTVLDLLARLGGSGALSQISDYTSQATLHACTGFDTRLPPGLDVNLLNSISQSGSLQALLAASGNIHLPMQPASTTHTPDPFPGMVRDNGWGAAAGSASRGHQQIDASAPYIPTGPSAGVSRNKRRKKGKGGNQPRMSAHDSSGRHIQCKWWPDCPHGNKCFYVCSDLCTF</sequence>
<feature type="compositionally biased region" description="Low complexity" evidence="1">
    <location>
        <begin position="316"/>
        <end position="332"/>
    </location>
</feature>
<feature type="region of interest" description="Disordered" evidence="1">
    <location>
        <begin position="488"/>
        <end position="554"/>
    </location>
</feature>
<evidence type="ECO:0000313" key="3">
    <source>
        <dbReference type="Proteomes" id="UP000037035"/>
    </source>
</evidence>
<dbReference type="Proteomes" id="UP000037035">
    <property type="component" value="Unassembled WGS sequence"/>
</dbReference>
<dbReference type="PANTHER" id="PTHR46557:SF1">
    <property type="entry name" value="SERINE_THREONINE-PROTEIN PHOSPHATASE 1 REGULATORY SUBUNIT 10"/>
    <property type="match status" value="1"/>
</dbReference>
<organism evidence="2 3">
    <name type="scientific">Puccinia sorghi</name>
    <dbReference type="NCBI Taxonomy" id="27349"/>
    <lineage>
        <taxon>Eukaryota</taxon>
        <taxon>Fungi</taxon>
        <taxon>Dikarya</taxon>
        <taxon>Basidiomycota</taxon>
        <taxon>Pucciniomycotina</taxon>
        <taxon>Pucciniomycetes</taxon>
        <taxon>Pucciniales</taxon>
        <taxon>Pucciniaceae</taxon>
        <taxon>Puccinia</taxon>
    </lineage>
</organism>
<gene>
    <name evidence="2" type="ORF">VP01_1312g2</name>
</gene>
<name>A0A0L6VMX0_9BASI</name>
<dbReference type="GO" id="GO:0000785">
    <property type="term" value="C:chromatin"/>
    <property type="evidence" value="ECO:0007669"/>
    <property type="project" value="TreeGrafter"/>
</dbReference>
<dbReference type="VEuPathDB" id="FungiDB:VP01_1312g2"/>
<reference evidence="2" key="1">
    <citation type="submission" date="2015-08" db="EMBL/GenBank/DDBJ databases">
        <title>Next Generation Sequencing and Analysis of the Genome of Puccinia sorghi L Schw, the Causal Agent of Maize Common Rust.</title>
        <authorList>
            <person name="Rochi L."/>
            <person name="Burguener G."/>
            <person name="Darino M."/>
            <person name="Turjanski A."/>
            <person name="Kreff E."/>
            <person name="Dieguez M.J."/>
            <person name="Sacco F."/>
        </authorList>
    </citation>
    <scope>NUCLEOTIDE SEQUENCE [LARGE SCALE GENOMIC DNA]</scope>
    <source>
        <strain evidence="2">RO10H11247</strain>
    </source>
</reference>
<dbReference type="GO" id="GO:0072357">
    <property type="term" value="C:PTW/PP1 phosphatase complex"/>
    <property type="evidence" value="ECO:0007669"/>
    <property type="project" value="TreeGrafter"/>
</dbReference>
<feature type="region of interest" description="Disordered" evidence="1">
    <location>
        <begin position="284"/>
        <end position="340"/>
    </location>
</feature>
<dbReference type="EMBL" id="LAVV01003477">
    <property type="protein sequence ID" value="KNZ62108.1"/>
    <property type="molecule type" value="Genomic_DNA"/>
</dbReference>
<feature type="compositionally biased region" description="Polar residues" evidence="1">
    <location>
        <begin position="399"/>
        <end position="413"/>
    </location>
</feature>
<evidence type="ECO:0008006" key="4">
    <source>
        <dbReference type="Google" id="ProtNLM"/>
    </source>
</evidence>
<feature type="region of interest" description="Disordered" evidence="1">
    <location>
        <begin position="963"/>
        <end position="989"/>
    </location>
</feature>